<dbReference type="InterPro" id="IPR050327">
    <property type="entry name" value="Proton-linked_MCT"/>
</dbReference>
<dbReference type="OrthoDB" id="3797192at2759"/>
<sequence>MADNWRHTGSGTALHAGQVFVNPAIRKHIDSQEGVTGWQNKRPHEADPGQRAFNVVEAGIATSASARRIRTYYAQALILFNVYGVPLSFGPYLEYYHTTLLPTTTLWSLSLIVAIQMLCIFAAPYPIWILYHRWPKQRRIMVFTSLLAVVGAHGSLIFCKTHLEIMLLQGLLMGCGLGALFTLGTLFLGSHYKFNLPMASWISASGGFAGALVHTATAWQLLRRDQWKAANAVSLGVAIVTLLAAFFLAKHSERGNVQLDVRAPQSLRAIFLEKGALWFVIGYILVFFGVFIWPIYVVLILSHAPAFLWPDAGAWTLLAMLGTAFFASPVCANVHFRRHLPPVASFSAACVFAGVSVITPAWVPQFWFSVGCGAAYGVALGAILTLHIKVVAVFHPLHGVWHPDMPVRGALMMALGGIAAAAGFVTTAVLLEKKKNGSKIVAILAIVCLMLGGMMIAGVRWWRRKGFL</sequence>
<organism evidence="2 3">
    <name type="scientific">Neocucurbitaria cava</name>
    <dbReference type="NCBI Taxonomy" id="798079"/>
    <lineage>
        <taxon>Eukaryota</taxon>
        <taxon>Fungi</taxon>
        <taxon>Dikarya</taxon>
        <taxon>Ascomycota</taxon>
        <taxon>Pezizomycotina</taxon>
        <taxon>Dothideomycetes</taxon>
        <taxon>Pleosporomycetidae</taxon>
        <taxon>Pleosporales</taxon>
        <taxon>Pleosporineae</taxon>
        <taxon>Cucurbitariaceae</taxon>
        <taxon>Neocucurbitaria</taxon>
    </lineage>
</organism>
<evidence type="ECO:0000256" key="1">
    <source>
        <dbReference type="SAM" id="Phobius"/>
    </source>
</evidence>
<evidence type="ECO:0000313" key="2">
    <source>
        <dbReference type="EMBL" id="KAJ4371280.1"/>
    </source>
</evidence>
<evidence type="ECO:0008006" key="4">
    <source>
        <dbReference type="Google" id="ProtNLM"/>
    </source>
</evidence>
<keyword evidence="1" id="KW-0812">Transmembrane</keyword>
<dbReference type="PANTHER" id="PTHR11360:SF234">
    <property type="entry name" value="MFS-TYPE TRANSPORTER DBAD-RELATED"/>
    <property type="match status" value="1"/>
</dbReference>
<dbReference type="PANTHER" id="PTHR11360">
    <property type="entry name" value="MONOCARBOXYLATE TRANSPORTER"/>
    <property type="match status" value="1"/>
</dbReference>
<keyword evidence="1" id="KW-0472">Membrane</keyword>
<feature type="transmembrane region" description="Helical" evidence="1">
    <location>
        <begin position="105"/>
        <end position="128"/>
    </location>
</feature>
<feature type="transmembrane region" description="Helical" evidence="1">
    <location>
        <begin position="228"/>
        <end position="249"/>
    </location>
</feature>
<protein>
    <recommendedName>
        <fullName evidence="4">MFS transporter</fullName>
    </recommendedName>
</protein>
<feature type="transmembrane region" description="Helical" evidence="1">
    <location>
        <begin position="343"/>
        <end position="363"/>
    </location>
</feature>
<comment type="caution">
    <text evidence="2">The sequence shown here is derived from an EMBL/GenBank/DDBJ whole genome shotgun (WGS) entry which is preliminary data.</text>
</comment>
<dbReference type="Proteomes" id="UP001140560">
    <property type="component" value="Unassembled WGS sequence"/>
</dbReference>
<accession>A0A9W9CMZ5</accession>
<feature type="transmembrane region" description="Helical" evidence="1">
    <location>
        <begin position="72"/>
        <end position="93"/>
    </location>
</feature>
<feature type="transmembrane region" description="Helical" evidence="1">
    <location>
        <begin position="140"/>
        <end position="158"/>
    </location>
</feature>
<feature type="transmembrane region" description="Helical" evidence="1">
    <location>
        <begin position="313"/>
        <end position="336"/>
    </location>
</feature>
<dbReference type="SUPFAM" id="SSF103473">
    <property type="entry name" value="MFS general substrate transporter"/>
    <property type="match status" value="1"/>
</dbReference>
<feature type="transmembrane region" description="Helical" evidence="1">
    <location>
        <begin position="201"/>
        <end position="222"/>
    </location>
</feature>
<keyword evidence="3" id="KW-1185">Reference proteome</keyword>
<dbReference type="Gene3D" id="1.20.1250.20">
    <property type="entry name" value="MFS general substrate transporter like domains"/>
    <property type="match status" value="1"/>
</dbReference>
<proteinExistence type="predicted"/>
<evidence type="ECO:0000313" key="3">
    <source>
        <dbReference type="Proteomes" id="UP001140560"/>
    </source>
</evidence>
<dbReference type="EMBL" id="JAPEUY010000007">
    <property type="protein sequence ID" value="KAJ4371280.1"/>
    <property type="molecule type" value="Genomic_DNA"/>
</dbReference>
<dbReference type="AlphaFoldDB" id="A0A9W9CMZ5"/>
<feature type="transmembrane region" description="Helical" evidence="1">
    <location>
        <begin position="437"/>
        <end position="462"/>
    </location>
</feature>
<name>A0A9W9CMZ5_9PLEO</name>
<feature type="transmembrane region" description="Helical" evidence="1">
    <location>
        <begin position="409"/>
        <end position="431"/>
    </location>
</feature>
<feature type="transmembrane region" description="Helical" evidence="1">
    <location>
        <begin position="170"/>
        <end position="189"/>
    </location>
</feature>
<dbReference type="InterPro" id="IPR036259">
    <property type="entry name" value="MFS_trans_sf"/>
</dbReference>
<feature type="transmembrane region" description="Helical" evidence="1">
    <location>
        <begin position="276"/>
        <end position="301"/>
    </location>
</feature>
<feature type="transmembrane region" description="Helical" evidence="1">
    <location>
        <begin position="375"/>
        <end position="397"/>
    </location>
</feature>
<reference evidence="2" key="1">
    <citation type="submission" date="2022-10" db="EMBL/GenBank/DDBJ databases">
        <title>Tapping the CABI collections for fungal endophytes: first genome assemblies for Collariella, Neodidymelliopsis, Ascochyta clinopodiicola, Didymella pomorum, Didymosphaeria variabile, Neocosmospora piperis and Neocucurbitaria cava.</title>
        <authorList>
            <person name="Hill R."/>
        </authorList>
    </citation>
    <scope>NUCLEOTIDE SEQUENCE</scope>
    <source>
        <strain evidence="2">IMI 356814</strain>
    </source>
</reference>
<keyword evidence="1" id="KW-1133">Transmembrane helix</keyword>
<gene>
    <name evidence="2" type="ORF">N0V83_004497</name>
</gene>